<evidence type="ECO:0000313" key="7">
    <source>
        <dbReference type="Proteomes" id="UP000250241"/>
    </source>
</evidence>
<dbReference type="PANTHER" id="PTHR43353">
    <property type="entry name" value="SUCCINATE-SEMIALDEHYDE DEHYDROGENASE, MITOCHONDRIAL"/>
    <property type="match status" value="1"/>
</dbReference>
<keyword evidence="2 4" id="KW-0560">Oxidoreductase</keyword>
<evidence type="ECO:0000256" key="2">
    <source>
        <dbReference type="ARBA" id="ARBA00023002"/>
    </source>
</evidence>
<dbReference type="InterPro" id="IPR016161">
    <property type="entry name" value="Ald_DH/histidinol_DH"/>
</dbReference>
<dbReference type="InterPro" id="IPR029510">
    <property type="entry name" value="Ald_DH_CS_GLU"/>
</dbReference>
<dbReference type="Gene3D" id="3.40.309.10">
    <property type="entry name" value="Aldehyde Dehydrogenase, Chain A, domain 2"/>
    <property type="match status" value="1"/>
</dbReference>
<organism evidence="6 7">
    <name type="scientific">Rothia aeria</name>
    <dbReference type="NCBI Taxonomy" id="172042"/>
    <lineage>
        <taxon>Bacteria</taxon>
        <taxon>Bacillati</taxon>
        <taxon>Actinomycetota</taxon>
        <taxon>Actinomycetes</taxon>
        <taxon>Micrococcales</taxon>
        <taxon>Micrococcaceae</taxon>
        <taxon>Rothia</taxon>
    </lineage>
</organism>
<dbReference type="InterPro" id="IPR016163">
    <property type="entry name" value="Ald_DH_C"/>
</dbReference>
<dbReference type="GO" id="GO:0009450">
    <property type="term" value="P:gamma-aminobutyric acid catabolic process"/>
    <property type="evidence" value="ECO:0007669"/>
    <property type="project" value="TreeGrafter"/>
</dbReference>
<evidence type="ECO:0000256" key="1">
    <source>
        <dbReference type="ARBA" id="ARBA00009986"/>
    </source>
</evidence>
<dbReference type="Proteomes" id="UP000250241">
    <property type="component" value="Chromosome"/>
</dbReference>
<evidence type="ECO:0000256" key="4">
    <source>
        <dbReference type="RuleBase" id="RU003345"/>
    </source>
</evidence>
<dbReference type="Pfam" id="PF00171">
    <property type="entry name" value="Aldedh"/>
    <property type="match status" value="1"/>
</dbReference>
<dbReference type="Gene3D" id="3.40.605.10">
    <property type="entry name" value="Aldehyde Dehydrogenase, Chain A, domain 1"/>
    <property type="match status" value="1"/>
</dbReference>
<dbReference type="EMBL" id="AP017895">
    <property type="protein sequence ID" value="BAV88122.1"/>
    <property type="molecule type" value="Genomic_DNA"/>
</dbReference>
<dbReference type="InterPro" id="IPR050740">
    <property type="entry name" value="Aldehyde_DH_Superfamily"/>
</dbReference>
<dbReference type="KEGG" id="raj:RA11412_1823"/>
<dbReference type="AlphaFoldDB" id="A0A2Z5R065"/>
<accession>A0A2Z5R065</accession>
<proteinExistence type="inferred from homology"/>
<dbReference type="FunFam" id="3.40.605.10:FF:000007">
    <property type="entry name" value="NAD/NADP-dependent betaine aldehyde dehydrogenase"/>
    <property type="match status" value="1"/>
</dbReference>
<sequence>MSVNVEALVAKVPTGLLIGSSWRPSSSDEVFDVINPATEEKLAAVSSATSEDAVAALDAACAVQQQWAATSPRERAEILRRAYELVIARADDFATLMTLEMGKPLAESHGEVVYGAEFLRWFSEEAVRDYGRYHPTPEGKNRVLVARKPVGPCLLITPWNFPLAMATRKAGAAIAAGCTIVLKPARLTPLTSQYFAQTMLDAGLPAGVLNVVPSASASAISEPLLADQRLRKLSFTGSTPVGKALLAAAAQNVLRTSMELGGNAPFIVFEDANIAEAVEGAMGAKMRNMGEACTAANRFLVHESVAEEFSARLAAKIGALKVGNGLDSDTTCGPLIEQKAVDSVSELVQDALERGARAIVGDTL</sequence>
<reference evidence="6 7" key="1">
    <citation type="submission" date="2016-10" db="EMBL/GenBank/DDBJ databases">
        <title>Genome sequence of Rothia aeria strain JCM11412.</title>
        <authorList>
            <person name="Nambu T."/>
        </authorList>
    </citation>
    <scope>NUCLEOTIDE SEQUENCE [LARGE SCALE GENOMIC DNA]</scope>
    <source>
        <strain evidence="6 7">JCM 11412</strain>
    </source>
</reference>
<dbReference type="InterPro" id="IPR016162">
    <property type="entry name" value="Ald_DH_N"/>
</dbReference>
<dbReference type="InterPro" id="IPR015590">
    <property type="entry name" value="Aldehyde_DH_dom"/>
</dbReference>
<dbReference type="SUPFAM" id="SSF53720">
    <property type="entry name" value="ALDH-like"/>
    <property type="match status" value="1"/>
</dbReference>
<dbReference type="PANTHER" id="PTHR43353:SF5">
    <property type="entry name" value="SUCCINATE-SEMIALDEHYDE DEHYDROGENASE, MITOCHONDRIAL"/>
    <property type="match status" value="1"/>
</dbReference>
<feature type="active site" evidence="3">
    <location>
        <position position="259"/>
    </location>
</feature>
<gene>
    <name evidence="6" type="ORF">RA11412_1823</name>
</gene>
<dbReference type="GO" id="GO:0004777">
    <property type="term" value="F:succinate-semialdehyde dehydrogenase (NAD+) activity"/>
    <property type="evidence" value="ECO:0007669"/>
    <property type="project" value="TreeGrafter"/>
</dbReference>
<comment type="similarity">
    <text evidence="1 4">Belongs to the aldehyde dehydrogenase family.</text>
</comment>
<evidence type="ECO:0000259" key="5">
    <source>
        <dbReference type="Pfam" id="PF00171"/>
    </source>
</evidence>
<evidence type="ECO:0000256" key="3">
    <source>
        <dbReference type="PROSITE-ProRule" id="PRU10007"/>
    </source>
</evidence>
<keyword evidence="7" id="KW-1185">Reference proteome</keyword>
<evidence type="ECO:0000313" key="6">
    <source>
        <dbReference type="EMBL" id="BAV88122.1"/>
    </source>
</evidence>
<feature type="domain" description="Aldehyde dehydrogenase" evidence="5">
    <location>
        <begin position="22"/>
        <end position="361"/>
    </location>
</feature>
<name>A0A2Z5R065_9MICC</name>
<dbReference type="PROSITE" id="PS00687">
    <property type="entry name" value="ALDEHYDE_DEHYDR_GLU"/>
    <property type="match status" value="1"/>
</dbReference>
<protein>
    <submittedName>
        <fullName evidence="6">Aldehyde dehydrogenase B</fullName>
    </submittedName>
</protein>